<dbReference type="SMART" id="SM00710">
    <property type="entry name" value="PbH1"/>
    <property type="match status" value="9"/>
</dbReference>
<reference evidence="3 4" key="1">
    <citation type="submission" date="2018-06" db="EMBL/GenBank/DDBJ databases">
        <title>Genomic Encyclopedia of Type Strains, Phase IV (KMG-IV): sequencing the most valuable type-strain genomes for metagenomic binning, comparative biology and taxonomic classification.</title>
        <authorList>
            <person name="Goeker M."/>
        </authorList>
    </citation>
    <scope>NUCLEOTIDE SEQUENCE [LARGE SCALE GENOMIC DNA]</scope>
    <source>
        <strain evidence="3 4">DSM 25532</strain>
    </source>
</reference>
<dbReference type="InterPro" id="IPR024519">
    <property type="entry name" value="IAT_beta"/>
</dbReference>
<dbReference type="EMBL" id="QNRR01000001">
    <property type="protein sequence ID" value="RBP48246.1"/>
    <property type="molecule type" value="Genomic_DNA"/>
</dbReference>
<organism evidence="3 4">
    <name type="scientific">Roseimicrobium gellanilyticum</name>
    <dbReference type="NCBI Taxonomy" id="748857"/>
    <lineage>
        <taxon>Bacteria</taxon>
        <taxon>Pseudomonadati</taxon>
        <taxon>Verrucomicrobiota</taxon>
        <taxon>Verrucomicrobiia</taxon>
        <taxon>Verrucomicrobiales</taxon>
        <taxon>Verrucomicrobiaceae</taxon>
        <taxon>Roseimicrobium</taxon>
    </lineage>
</organism>
<accession>A0A366HVF5</accession>
<proteinExistence type="predicted"/>
<dbReference type="RefSeq" id="WP_113957113.1">
    <property type="nucleotide sequence ID" value="NZ_QNRR01000001.1"/>
</dbReference>
<gene>
    <name evidence="3" type="ORF">DES53_1011047</name>
</gene>
<feature type="chain" id="PRO_5016802572" evidence="1">
    <location>
        <begin position="28"/>
        <end position="964"/>
    </location>
</feature>
<dbReference type="Proteomes" id="UP000253426">
    <property type="component" value="Unassembled WGS sequence"/>
</dbReference>
<name>A0A366HVF5_9BACT</name>
<dbReference type="Pfam" id="PF11924">
    <property type="entry name" value="IAT_beta"/>
    <property type="match status" value="1"/>
</dbReference>
<dbReference type="OrthoDB" id="1621716at2"/>
<keyword evidence="4" id="KW-1185">Reference proteome</keyword>
<feature type="domain" description="Inverse autotransporter beta-domain" evidence="2">
    <location>
        <begin position="136"/>
        <end position="342"/>
    </location>
</feature>
<dbReference type="InterPro" id="IPR038177">
    <property type="entry name" value="IAT_beta_sf"/>
</dbReference>
<evidence type="ECO:0000259" key="2">
    <source>
        <dbReference type="Pfam" id="PF11924"/>
    </source>
</evidence>
<protein>
    <submittedName>
        <fullName evidence="3">Inverse autotransporter-like protein with beta domain</fullName>
    </submittedName>
</protein>
<feature type="signal peptide" evidence="1">
    <location>
        <begin position="1"/>
        <end position="27"/>
    </location>
</feature>
<comment type="caution">
    <text evidence="3">The sequence shown here is derived from an EMBL/GenBank/DDBJ whole genome shotgun (WGS) entry which is preliminary data.</text>
</comment>
<evidence type="ECO:0000256" key="1">
    <source>
        <dbReference type="SAM" id="SignalP"/>
    </source>
</evidence>
<dbReference type="AlphaFoldDB" id="A0A366HVF5"/>
<dbReference type="InterPro" id="IPR006626">
    <property type="entry name" value="PbH1"/>
</dbReference>
<dbReference type="Gene3D" id="2.40.160.160">
    <property type="entry name" value="Inverse autotransporter, beta-domain"/>
    <property type="match status" value="1"/>
</dbReference>
<evidence type="ECO:0000313" key="4">
    <source>
        <dbReference type="Proteomes" id="UP000253426"/>
    </source>
</evidence>
<keyword evidence="1" id="KW-0732">Signal</keyword>
<evidence type="ECO:0000313" key="3">
    <source>
        <dbReference type="EMBL" id="RBP48246.1"/>
    </source>
</evidence>
<sequence length="964" mass="100637">MAPKPSRRVAAPLALAASLLLPLLSSAGPVEKNPVGKGTVQVAEAHPMYLGTINSGIKTNDAYTDGNFSIVAPIWSTLGADSTLSGGVLFLEPYVSYGEGGEVAASFGLGYRHLFGTQSVSALTNHDGHQAGFLEEGVFIGANMFVDMLDTEANNQFWQLGVGLEAGTRYLEVRGNYYIPLSDKQVADEFRTRETFQSTSSQAHQTVTPTSGGNLYATGNAIVQDAAFATSVTTTTRTTTIERLFRRYEEGMEGWDAELALLVPGLDKYFDLRFIGGYYSFDNQPFGPQEGGTGNVEGWKAGVEIRPVPAVILTGTWYEDERLTGSDWTAGVQLQVPFEMGDLGDGKGFWDRIGDAFTPRRRHLVERLAEPVHRQNAAVKIANSVEEEETETTTSVKRVTKVVSNRQGQIVIADDIVFVNNGDAVGNGIQAGTSAQLGANGTAERPYDTVTEGATTAGTNANTSGRTWSVYTQATGTTYNDIAEAIGSTKFISSFTAIVAPNGKTFGGNTARPVVDGGLYAIDIPFMQVTGYDIQGGTEGGGIYAENVRELLVNDNIVNVESNGVTVRNTGGITTLATISQNDITSGVIGVRGESDGDNTTLLDITVSGNIFQDATDAGVQLSSLDDSVLDATVTGNQFFGTIARPVDAISNGTSDMRLTIAQNELDGTFNFGISTDANDGSALTGTIEGNTLEGTYQRGIMNNQAGTSTVAVDTLNNQLSGNFTFGGIWYFSQPAVGGELTGTMRGNELSGTFGGPAGIRVQAGSTSVDASLDVTVADNILSGTFASGIYLAKAGQALGAYTVNVTGNTLSGTFTANGIYLPMQGAPTPLPATVNITDNLLTGSFLRGIWYDVRGNENVSGVVSNNTLATGSSYTTGGIVFSTGTAGSITITGFNGNSILGTGPVGMIINEGSSGTISVNGALDAALGNQVDNESGNKLESSGSVSGSFFLNGVQVTLPATEP</sequence>